<dbReference type="PROSITE" id="PS01131">
    <property type="entry name" value="RRNA_A_DIMETH"/>
    <property type="match status" value="1"/>
</dbReference>
<keyword evidence="2 7" id="KW-0698">rRNA processing</keyword>
<dbReference type="InterPro" id="IPR023165">
    <property type="entry name" value="rRNA_Ade_diMease-like_C"/>
</dbReference>
<dbReference type="InterPro" id="IPR020596">
    <property type="entry name" value="rRNA_Ade_Mease_Trfase_CS"/>
</dbReference>
<dbReference type="SMART" id="SM00650">
    <property type="entry name" value="rADc"/>
    <property type="match status" value="1"/>
</dbReference>
<evidence type="ECO:0000256" key="3">
    <source>
        <dbReference type="ARBA" id="ARBA00022603"/>
    </source>
</evidence>
<dbReference type="EMBL" id="CP030759">
    <property type="protein sequence ID" value="AXA36615.1"/>
    <property type="molecule type" value="Genomic_DNA"/>
</dbReference>
<feature type="binding site" evidence="7 8">
    <location>
        <position position="102"/>
    </location>
    <ligand>
        <name>S-adenosyl-L-methionine</name>
        <dbReference type="ChEBI" id="CHEBI:59789"/>
    </ligand>
</feature>
<comment type="similarity">
    <text evidence="7">Belongs to the class I-like SAM-binding methyltransferase superfamily. rRNA adenine N(6)-methyltransferase family. RsmA subfamily.</text>
</comment>
<keyword evidence="4 7" id="KW-0808">Transferase</keyword>
<dbReference type="KEGG" id="schv:BRCON_1838"/>
<dbReference type="InterPro" id="IPR001737">
    <property type="entry name" value="KsgA/Erm"/>
</dbReference>
<dbReference type="PROSITE" id="PS51689">
    <property type="entry name" value="SAM_RNA_A_N6_MT"/>
    <property type="match status" value="1"/>
</dbReference>
<dbReference type="PANTHER" id="PTHR11727:SF7">
    <property type="entry name" value="DIMETHYLADENOSINE TRANSFERASE-RELATED"/>
    <property type="match status" value="1"/>
</dbReference>
<evidence type="ECO:0000256" key="1">
    <source>
        <dbReference type="ARBA" id="ARBA00022490"/>
    </source>
</evidence>
<dbReference type="PANTHER" id="PTHR11727">
    <property type="entry name" value="DIMETHYLADENOSINE TRANSFERASE"/>
    <property type="match status" value="1"/>
</dbReference>
<dbReference type="GO" id="GO:0005829">
    <property type="term" value="C:cytosol"/>
    <property type="evidence" value="ECO:0007669"/>
    <property type="project" value="TreeGrafter"/>
</dbReference>
<feature type="binding site" evidence="7 8">
    <location>
        <position position="73"/>
    </location>
    <ligand>
        <name>S-adenosyl-L-methionine</name>
        <dbReference type="ChEBI" id="CHEBI:59789"/>
    </ligand>
</feature>
<dbReference type="Pfam" id="PF00398">
    <property type="entry name" value="RrnaAD"/>
    <property type="match status" value="1"/>
</dbReference>
<evidence type="ECO:0000256" key="4">
    <source>
        <dbReference type="ARBA" id="ARBA00022679"/>
    </source>
</evidence>
<feature type="binding site" evidence="7 8">
    <location>
        <position position="127"/>
    </location>
    <ligand>
        <name>S-adenosyl-L-methionine</name>
        <dbReference type="ChEBI" id="CHEBI:59789"/>
    </ligand>
</feature>
<dbReference type="InterPro" id="IPR011530">
    <property type="entry name" value="rRNA_adenine_dimethylase"/>
</dbReference>
<dbReference type="Gene3D" id="3.40.50.150">
    <property type="entry name" value="Vaccinia Virus protein VP39"/>
    <property type="match status" value="1"/>
</dbReference>
<feature type="binding site" evidence="7 8">
    <location>
        <position position="25"/>
    </location>
    <ligand>
        <name>S-adenosyl-L-methionine</name>
        <dbReference type="ChEBI" id="CHEBI:59789"/>
    </ligand>
</feature>
<evidence type="ECO:0000313" key="10">
    <source>
        <dbReference type="EMBL" id="AXA36615.1"/>
    </source>
</evidence>
<keyword evidence="3 7" id="KW-0489">Methyltransferase</keyword>
<dbReference type="InterPro" id="IPR020598">
    <property type="entry name" value="rRNA_Ade_methylase_Trfase_N"/>
</dbReference>
<feature type="binding site" evidence="7 8">
    <location>
        <position position="52"/>
    </location>
    <ligand>
        <name>S-adenosyl-L-methionine</name>
        <dbReference type="ChEBI" id="CHEBI:59789"/>
    </ligand>
</feature>
<evidence type="ECO:0000256" key="5">
    <source>
        <dbReference type="ARBA" id="ARBA00022691"/>
    </source>
</evidence>
<accession>A0A2Z4Y857</accession>
<evidence type="ECO:0000259" key="9">
    <source>
        <dbReference type="SMART" id="SM00650"/>
    </source>
</evidence>
<dbReference type="EC" id="2.1.1.182" evidence="7"/>
<dbReference type="Gene3D" id="1.10.8.100">
    <property type="entry name" value="Ribosomal RNA adenine dimethylase-like, domain 2"/>
    <property type="match status" value="1"/>
</dbReference>
<dbReference type="CDD" id="cd02440">
    <property type="entry name" value="AdoMet_MTases"/>
    <property type="match status" value="1"/>
</dbReference>
<sequence length="289" mass="32150">MINPVYFTRLLKRHGIWLNKRLGQHLLVDAGVLERVAEAAGAGAGTHVVEIGAGAGHLTALLALCGARVTAIELDERFAALHREVFRRWPEVSERVEFRYTDALDFDYAAEAEATRARGERFLIAGNIPYHITSPLLMRIAESGAEFERMTLLMQREVAERIAVPHGGRASGAITIKLQYYCDVEPLFLVNRRAFLPPPQVDSQLVAFRRRSAPLPEDRRPRFFRLVEGAFAQRRKMLPNAVAAAGLGYSKSAVEEALAALGRPATTRAEELGLEEFLALFERLPPPRS</sequence>
<comment type="catalytic activity">
    <reaction evidence="7">
        <text>adenosine(1518)/adenosine(1519) in 16S rRNA + 4 S-adenosyl-L-methionine = N(6)-dimethyladenosine(1518)/N(6)-dimethyladenosine(1519) in 16S rRNA + 4 S-adenosyl-L-homocysteine + 4 H(+)</text>
        <dbReference type="Rhea" id="RHEA:19609"/>
        <dbReference type="Rhea" id="RHEA-COMP:10232"/>
        <dbReference type="Rhea" id="RHEA-COMP:10233"/>
        <dbReference type="ChEBI" id="CHEBI:15378"/>
        <dbReference type="ChEBI" id="CHEBI:57856"/>
        <dbReference type="ChEBI" id="CHEBI:59789"/>
        <dbReference type="ChEBI" id="CHEBI:74411"/>
        <dbReference type="ChEBI" id="CHEBI:74493"/>
        <dbReference type="EC" id="2.1.1.182"/>
    </reaction>
</comment>
<feature type="binding site" evidence="7 8">
    <location>
        <position position="27"/>
    </location>
    <ligand>
        <name>S-adenosyl-L-methionine</name>
        <dbReference type="ChEBI" id="CHEBI:59789"/>
    </ligand>
</feature>
<evidence type="ECO:0000256" key="6">
    <source>
        <dbReference type="ARBA" id="ARBA00022884"/>
    </source>
</evidence>
<keyword evidence="5 7" id="KW-0949">S-adenosyl-L-methionine</keyword>
<reference evidence="10 11" key="1">
    <citation type="submission" date="2018-05" db="EMBL/GenBank/DDBJ databases">
        <title>A metagenomic window into the 2 km-deep terrestrial subsurface aquifer revealed taxonomically and functionally diverse microbial community comprising novel uncultured bacterial lineages.</title>
        <authorList>
            <person name="Kadnikov V.V."/>
            <person name="Mardanov A.V."/>
            <person name="Beletsky A.V."/>
            <person name="Banks D."/>
            <person name="Pimenov N.V."/>
            <person name="Frank Y.A."/>
            <person name="Karnachuk O.V."/>
            <person name="Ravin N.V."/>
        </authorList>
    </citation>
    <scope>NUCLEOTIDE SEQUENCE [LARGE SCALE GENOMIC DNA]</scope>
    <source>
        <strain evidence="10">BY</strain>
    </source>
</reference>
<dbReference type="SUPFAM" id="SSF53335">
    <property type="entry name" value="S-adenosyl-L-methionine-dependent methyltransferases"/>
    <property type="match status" value="1"/>
</dbReference>
<dbReference type="NCBIfam" id="TIGR00755">
    <property type="entry name" value="ksgA"/>
    <property type="match status" value="1"/>
</dbReference>
<evidence type="ECO:0000313" key="11">
    <source>
        <dbReference type="Proteomes" id="UP000262583"/>
    </source>
</evidence>
<proteinExistence type="inferred from homology"/>
<organism evidence="10 11">
    <name type="scientific">Sumerlaea chitinivorans</name>
    <dbReference type="NCBI Taxonomy" id="2250252"/>
    <lineage>
        <taxon>Bacteria</taxon>
        <taxon>Candidatus Sumerlaeota</taxon>
        <taxon>Candidatus Sumerlaeia</taxon>
        <taxon>Candidatus Sumerlaeales</taxon>
        <taxon>Candidatus Sumerlaeaceae</taxon>
        <taxon>Candidatus Sumerlaea</taxon>
    </lineage>
</organism>
<evidence type="ECO:0000256" key="8">
    <source>
        <dbReference type="PROSITE-ProRule" id="PRU01026"/>
    </source>
</evidence>
<gene>
    <name evidence="7" type="primary">rsmA</name>
    <name evidence="7" type="synonym">ksgA</name>
    <name evidence="10" type="ORF">BRCON_1838</name>
</gene>
<dbReference type="Proteomes" id="UP000262583">
    <property type="component" value="Chromosome"/>
</dbReference>
<dbReference type="GO" id="GO:0052908">
    <property type="term" value="F:16S rRNA (adenine(1518)-N(6)/adenine(1519)-N(6))-dimethyltransferase activity"/>
    <property type="evidence" value="ECO:0007669"/>
    <property type="project" value="UniProtKB-EC"/>
</dbReference>
<dbReference type="AlphaFoldDB" id="A0A2Z4Y857"/>
<keyword evidence="6 7" id="KW-0694">RNA-binding</keyword>
<comment type="function">
    <text evidence="7">Specifically dimethylates two adjacent adenosines (A1518 and A1519) in the loop of a conserved hairpin near the 3'-end of 16S rRNA in the 30S particle. May play a critical role in biogenesis of 30S subunits.</text>
</comment>
<feature type="domain" description="Ribosomal RNA adenine methylase transferase N-terminal" evidence="9">
    <location>
        <begin position="32"/>
        <end position="212"/>
    </location>
</feature>
<dbReference type="GO" id="GO:0003723">
    <property type="term" value="F:RNA binding"/>
    <property type="evidence" value="ECO:0007669"/>
    <property type="project" value="UniProtKB-UniRule"/>
</dbReference>
<dbReference type="InterPro" id="IPR029063">
    <property type="entry name" value="SAM-dependent_MTases_sf"/>
</dbReference>
<keyword evidence="1 7" id="KW-0963">Cytoplasm</keyword>
<evidence type="ECO:0000256" key="7">
    <source>
        <dbReference type="HAMAP-Rule" id="MF_00607"/>
    </source>
</evidence>
<evidence type="ECO:0000256" key="2">
    <source>
        <dbReference type="ARBA" id="ARBA00022552"/>
    </source>
</evidence>
<name>A0A2Z4Y857_SUMC1</name>
<comment type="subcellular location">
    <subcellularLocation>
        <location evidence="7">Cytoplasm</location>
    </subcellularLocation>
</comment>
<dbReference type="HAMAP" id="MF_00607">
    <property type="entry name" value="16SrRNA_methyltr_A"/>
    <property type="match status" value="1"/>
</dbReference>
<protein>
    <recommendedName>
        <fullName evidence="7">Ribosomal RNA small subunit methyltransferase A</fullName>
        <ecNumber evidence="7">2.1.1.182</ecNumber>
    </recommendedName>
    <alternativeName>
        <fullName evidence="7">16S rRNA (adenine(1518)-N(6)/adenine(1519)-N(6))-dimethyltransferase</fullName>
    </alternativeName>
    <alternativeName>
        <fullName evidence="7">16S rRNA dimethyladenosine transferase</fullName>
    </alternativeName>
    <alternativeName>
        <fullName evidence="7">16S rRNA dimethylase</fullName>
    </alternativeName>
    <alternativeName>
        <fullName evidence="7">S-adenosylmethionine-6-N', N'-adenosyl(rRNA) dimethyltransferase</fullName>
    </alternativeName>
</protein>